<evidence type="ECO:0000256" key="1">
    <source>
        <dbReference type="SAM" id="MobiDB-lite"/>
    </source>
</evidence>
<accession>A0AAV4P1S3</accession>
<dbReference type="AlphaFoldDB" id="A0AAV4P1S3"/>
<proteinExistence type="predicted"/>
<protein>
    <submittedName>
        <fullName evidence="2">Uncharacterized protein</fullName>
    </submittedName>
</protein>
<organism evidence="2 3">
    <name type="scientific">Caerostris darwini</name>
    <dbReference type="NCBI Taxonomy" id="1538125"/>
    <lineage>
        <taxon>Eukaryota</taxon>
        <taxon>Metazoa</taxon>
        <taxon>Ecdysozoa</taxon>
        <taxon>Arthropoda</taxon>
        <taxon>Chelicerata</taxon>
        <taxon>Arachnida</taxon>
        <taxon>Araneae</taxon>
        <taxon>Araneomorphae</taxon>
        <taxon>Entelegynae</taxon>
        <taxon>Araneoidea</taxon>
        <taxon>Araneidae</taxon>
        <taxon>Caerostris</taxon>
    </lineage>
</organism>
<dbReference type="Proteomes" id="UP001054837">
    <property type="component" value="Unassembled WGS sequence"/>
</dbReference>
<keyword evidence="3" id="KW-1185">Reference proteome</keyword>
<sequence length="110" mass="12468">MEDYLKALWATARQVTKKKRRKAVTKHDVTILAQAEYYGADLSNQVHIHCSLLKEDYLKDSCANARRVTSRLYLIRFFSCISENPDPEQGTVRGGAGGTAPRVTWRSPIK</sequence>
<evidence type="ECO:0000313" key="2">
    <source>
        <dbReference type="EMBL" id="GIX90141.1"/>
    </source>
</evidence>
<comment type="caution">
    <text evidence="2">The sequence shown here is derived from an EMBL/GenBank/DDBJ whole genome shotgun (WGS) entry which is preliminary data.</text>
</comment>
<feature type="region of interest" description="Disordered" evidence="1">
    <location>
        <begin position="88"/>
        <end position="110"/>
    </location>
</feature>
<reference evidence="2 3" key="1">
    <citation type="submission" date="2021-06" db="EMBL/GenBank/DDBJ databases">
        <title>Caerostris darwini draft genome.</title>
        <authorList>
            <person name="Kono N."/>
            <person name="Arakawa K."/>
        </authorList>
    </citation>
    <scope>NUCLEOTIDE SEQUENCE [LARGE SCALE GENOMIC DNA]</scope>
</reference>
<gene>
    <name evidence="2" type="ORF">CDAR_559101</name>
</gene>
<dbReference type="EMBL" id="BPLQ01002227">
    <property type="protein sequence ID" value="GIX90141.1"/>
    <property type="molecule type" value="Genomic_DNA"/>
</dbReference>
<evidence type="ECO:0000313" key="3">
    <source>
        <dbReference type="Proteomes" id="UP001054837"/>
    </source>
</evidence>
<name>A0AAV4P1S3_9ARAC</name>